<name>A0ABD3TYS1_SINWO</name>
<evidence type="ECO:0000313" key="2">
    <source>
        <dbReference type="Proteomes" id="UP001634394"/>
    </source>
</evidence>
<dbReference type="AlphaFoldDB" id="A0ABD3TYS1"/>
<gene>
    <name evidence="1" type="ORF">ACJMK2_020339</name>
</gene>
<organism evidence="1 2">
    <name type="scientific">Sinanodonta woodiana</name>
    <name type="common">Chinese pond mussel</name>
    <name type="synonym">Anodonta woodiana</name>
    <dbReference type="NCBI Taxonomy" id="1069815"/>
    <lineage>
        <taxon>Eukaryota</taxon>
        <taxon>Metazoa</taxon>
        <taxon>Spiralia</taxon>
        <taxon>Lophotrochozoa</taxon>
        <taxon>Mollusca</taxon>
        <taxon>Bivalvia</taxon>
        <taxon>Autobranchia</taxon>
        <taxon>Heteroconchia</taxon>
        <taxon>Palaeoheterodonta</taxon>
        <taxon>Unionida</taxon>
        <taxon>Unionoidea</taxon>
        <taxon>Unionidae</taxon>
        <taxon>Unioninae</taxon>
        <taxon>Sinanodonta</taxon>
    </lineage>
</organism>
<evidence type="ECO:0000313" key="1">
    <source>
        <dbReference type="EMBL" id="KAL3842309.1"/>
    </source>
</evidence>
<reference evidence="1 2" key="1">
    <citation type="submission" date="2024-11" db="EMBL/GenBank/DDBJ databases">
        <title>Chromosome-level genome assembly of the freshwater bivalve Anodonta woodiana.</title>
        <authorList>
            <person name="Chen X."/>
        </authorList>
    </citation>
    <scope>NUCLEOTIDE SEQUENCE [LARGE SCALE GENOMIC DNA]</scope>
    <source>
        <strain evidence="1">MN2024</strain>
        <tissue evidence="1">Gills</tissue>
    </source>
</reference>
<keyword evidence="2" id="KW-1185">Reference proteome</keyword>
<dbReference type="EMBL" id="JBJQND010000017">
    <property type="protein sequence ID" value="KAL3842309.1"/>
    <property type="molecule type" value="Genomic_DNA"/>
</dbReference>
<sequence length="495" mass="57311">MRVNRPFCNIYTCRHEILNEVADYLVRRLSLICSKWPWSRVMDTRATGIDHLVVFQHGELYSESVYEEISLARQSLLHAKRMAIVSVCTDEDSFEHDETCKMERVYSMDGIFLFEFHIYPLTSEAHSCTANILTKLHTFWLPLKTPGAERKFYINPFRVKCICVEEGLTNVRSAFFRTMRRHFKCGSWHDIIVGKYGNDAFRMLMRFGQMPSADQRKVIEKRLPEAQYTIFISACVKGDVHQHVKACKYSSIRVDHKQFTYFEIHILRGFQNDVIIPRCQTNITTIQDLQGMFGMPKLPKFRIKADEVRCVSYNETLKGALSLLCQNLHIEEKRRSWLTTVGRKGRDWNLLIMLPGHIPRADEMSRLEKKVVYARCAVFIYVCDKTGKLINTDIERATSFLSLEEQLNSAVKAHEDACSESLVSYAKDQYMYFEVHAIDGIDALPNCKANHRALEKMKHIFVVPKQVHNQHMGNYVDTVVKASSVDPIGIVESQN</sequence>
<protein>
    <submittedName>
        <fullName evidence="1">Uncharacterized protein</fullName>
    </submittedName>
</protein>
<proteinExistence type="predicted"/>
<dbReference type="Proteomes" id="UP001634394">
    <property type="component" value="Unassembled WGS sequence"/>
</dbReference>
<accession>A0ABD3TYS1</accession>
<comment type="caution">
    <text evidence="1">The sequence shown here is derived from an EMBL/GenBank/DDBJ whole genome shotgun (WGS) entry which is preliminary data.</text>
</comment>